<keyword evidence="3" id="KW-1185">Reference proteome</keyword>
<evidence type="ECO:0000313" key="2">
    <source>
        <dbReference type="EMBL" id="KAG8176977.1"/>
    </source>
</evidence>
<name>A0AAV6TY75_9ARAC</name>
<protein>
    <submittedName>
        <fullName evidence="2">Uncharacterized protein</fullName>
    </submittedName>
</protein>
<dbReference type="EMBL" id="JAFNEN010000833">
    <property type="protein sequence ID" value="KAG8176977.1"/>
    <property type="molecule type" value="Genomic_DNA"/>
</dbReference>
<evidence type="ECO:0000313" key="3">
    <source>
        <dbReference type="Proteomes" id="UP000827092"/>
    </source>
</evidence>
<comment type="caution">
    <text evidence="2">The sequence shown here is derived from an EMBL/GenBank/DDBJ whole genome shotgun (WGS) entry which is preliminary data.</text>
</comment>
<feature type="region of interest" description="Disordered" evidence="1">
    <location>
        <begin position="24"/>
        <end position="43"/>
    </location>
</feature>
<dbReference type="Proteomes" id="UP000827092">
    <property type="component" value="Unassembled WGS sequence"/>
</dbReference>
<proteinExistence type="predicted"/>
<evidence type="ECO:0000256" key="1">
    <source>
        <dbReference type="SAM" id="MobiDB-lite"/>
    </source>
</evidence>
<reference evidence="2 3" key="1">
    <citation type="journal article" date="2022" name="Nat. Ecol. Evol.">
        <title>A masculinizing supergene underlies an exaggerated male reproductive morph in a spider.</title>
        <authorList>
            <person name="Hendrickx F."/>
            <person name="De Corte Z."/>
            <person name="Sonet G."/>
            <person name="Van Belleghem S.M."/>
            <person name="Kostlbacher S."/>
            <person name="Vangestel C."/>
        </authorList>
    </citation>
    <scope>NUCLEOTIDE SEQUENCE [LARGE SCALE GENOMIC DNA]</scope>
    <source>
        <strain evidence="2">W744_W776</strain>
    </source>
</reference>
<organism evidence="2 3">
    <name type="scientific">Oedothorax gibbosus</name>
    <dbReference type="NCBI Taxonomy" id="931172"/>
    <lineage>
        <taxon>Eukaryota</taxon>
        <taxon>Metazoa</taxon>
        <taxon>Ecdysozoa</taxon>
        <taxon>Arthropoda</taxon>
        <taxon>Chelicerata</taxon>
        <taxon>Arachnida</taxon>
        <taxon>Araneae</taxon>
        <taxon>Araneomorphae</taxon>
        <taxon>Entelegynae</taxon>
        <taxon>Araneoidea</taxon>
        <taxon>Linyphiidae</taxon>
        <taxon>Erigoninae</taxon>
        <taxon>Oedothorax</taxon>
    </lineage>
</organism>
<accession>A0AAV6TY75</accession>
<gene>
    <name evidence="2" type="ORF">JTE90_024797</name>
</gene>
<feature type="compositionally biased region" description="Basic residues" evidence="1">
    <location>
        <begin position="28"/>
        <end position="43"/>
    </location>
</feature>
<sequence length="70" mass="8386">MRKARRKKYYLIFRSHARDYRHIQTSSRYHRKRNNKKHPSSLKKKRILHRGAVIAPRNGTPEDLYGRGGA</sequence>
<dbReference type="AlphaFoldDB" id="A0AAV6TY75"/>